<accession>A0A9P7DLC1</accession>
<gene>
    <name evidence="2" type="ORF">HD556DRAFT_234643</name>
</gene>
<dbReference type="OrthoDB" id="3269405at2759"/>
<feature type="compositionally biased region" description="Low complexity" evidence="1">
    <location>
        <begin position="234"/>
        <end position="256"/>
    </location>
</feature>
<evidence type="ECO:0000313" key="3">
    <source>
        <dbReference type="Proteomes" id="UP000719766"/>
    </source>
</evidence>
<keyword evidence="3" id="KW-1185">Reference proteome</keyword>
<evidence type="ECO:0000256" key="1">
    <source>
        <dbReference type="SAM" id="MobiDB-lite"/>
    </source>
</evidence>
<dbReference type="GeneID" id="64603734"/>
<proteinExistence type="predicted"/>
<feature type="compositionally biased region" description="Polar residues" evidence="1">
    <location>
        <begin position="188"/>
        <end position="202"/>
    </location>
</feature>
<feature type="compositionally biased region" description="Polar residues" evidence="1">
    <location>
        <begin position="149"/>
        <end position="180"/>
    </location>
</feature>
<evidence type="ECO:0000313" key="2">
    <source>
        <dbReference type="EMBL" id="KAG1797691.1"/>
    </source>
</evidence>
<feature type="region of interest" description="Disordered" evidence="1">
    <location>
        <begin position="116"/>
        <end position="259"/>
    </location>
</feature>
<name>A0A9P7DLC1_9AGAM</name>
<organism evidence="2 3">
    <name type="scientific">Suillus plorans</name>
    <dbReference type="NCBI Taxonomy" id="116603"/>
    <lineage>
        <taxon>Eukaryota</taxon>
        <taxon>Fungi</taxon>
        <taxon>Dikarya</taxon>
        <taxon>Basidiomycota</taxon>
        <taxon>Agaricomycotina</taxon>
        <taxon>Agaricomycetes</taxon>
        <taxon>Agaricomycetidae</taxon>
        <taxon>Boletales</taxon>
        <taxon>Suillineae</taxon>
        <taxon>Suillaceae</taxon>
        <taxon>Suillus</taxon>
    </lineage>
</organism>
<dbReference type="RefSeq" id="XP_041162644.1">
    <property type="nucleotide sequence ID" value="XM_041309970.1"/>
</dbReference>
<dbReference type="AlphaFoldDB" id="A0A9P7DLC1"/>
<dbReference type="EMBL" id="JABBWE010000015">
    <property type="protein sequence ID" value="KAG1797691.1"/>
    <property type="molecule type" value="Genomic_DNA"/>
</dbReference>
<feature type="compositionally biased region" description="Low complexity" evidence="1">
    <location>
        <begin position="124"/>
        <end position="138"/>
    </location>
</feature>
<comment type="caution">
    <text evidence="2">The sequence shown here is derived from an EMBL/GenBank/DDBJ whole genome shotgun (WGS) entry which is preliminary data.</text>
</comment>
<reference evidence="2" key="1">
    <citation type="journal article" date="2020" name="New Phytol.">
        <title>Comparative genomics reveals dynamic genome evolution in host specialist ectomycorrhizal fungi.</title>
        <authorList>
            <person name="Lofgren L.A."/>
            <person name="Nguyen N.H."/>
            <person name="Vilgalys R."/>
            <person name="Ruytinx J."/>
            <person name="Liao H.L."/>
            <person name="Branco S."/>
            <person name="Kuo A."/>
            <person name="LaButti K."/>
            <person name="Lipzen A."/>
            <person name="Andreopoulos W."/>
            <person name="Pangilinan J."/>
            <person name="Riley R."/>
            <person name="Hundley H."/>
            <person name="Na H."/>
            <person name="Barry K."/>
            <person name="Grigoriev I.V."/>
            <person name="Stajich J.E."/>
            <person name="Kennedy P.G."/>
        </authorList>
    </citation>
    <scope>NUCLEOTIDE SEQUENCE</scope>
    <source>
        <strain evidence="2">S12</strain>
    </source>
</reference>
<feature type="region of interest" description="Disordered" evidence="1">
    <location>
        <begin position="1"/>
        <end position="21"/>
    </location>
</feature>
<protein>
    <submittedName>
        <fullName evidence="2">Uncharacterized protein</fullName>
    </submittedName>
</protein>
<dbReference type="Proteomes" id="UP000719766">
    <property type="component" value="Unassembled WGS sequence"/>
</dbReference>
<sequence length="414" mass="45087">MYSYPPHSDQEDAFTDFGGAHDYHGIPQDAYNQIPSDTGLVGDYMYDPQHHAPQMYDNLAGGVPPNLPLPFHEMNDTGYLYQTPFDPVLSAPVAQELIRDNRVEPPFPEPQSYLTTILPPAPPTELTSLMTSSLRSSPRYSPMVASDVSGPSTLSPLNTSGVTVHSHSRATPLNRASQSPGFHGPDSMTGTGSRQSPISPSQKRPLESSADDMLHGRRVTPRITGASNVHSLPSSGGTSSTTTSSISSSVPGRGSTVPQELYNVGTTHAFHFTTGSGMPVVFNVAEGAGIPLELLLHRQTTHLQARDDRISDMSGDTISIRIEWPGYPSFTKQIASKDWKKTRSPNTRERLAVKVAGAVYSFFKEHAKTECDPPNSRWRIGPNGIRIEHLALVSLHRVSQGSWQPKLCLLRDDA</sequence>